<comment type="function">
    <text evidence="2 7">Catalyzes the formation of N(7)-methylguanine at position 46 (m7G46) in tRNA.</text>
</comment>
<dbReference type="InterPro" id="IPR055361">
    <property type="entry name" value="tRNA_methyltr_TrmB_bact"/>
</dbReference>
<dbReference type="SUPFAM" id="SSF53335">
    <property type="entry name" value="S-adenosyl-L-methionine-dependent methyltransferases"/>
    <property type="match status" value="1"/>
</dbReference>
<keyword evidence="6 7" id="KW-0819">tRNA processing</keyword>
<dbReference type="AlphaFoldDB" id="A0A136KKD7"/>
<comment type="pathway">
    <text evidence="7">tRNA modification; N(7)-methylguanine-tRNA biosynthesis.</text>
</comment>
<dbReference type="GO" id="GO:0043527">
    <property type="term" value="C:tRNA methyltransferase complex"/>
    <property type="evidence" value="ECO:0007669"/>
    <property type="project" value="TreeGrafter"/>
</dbReference>
<name>A0A136KKD7_9BACT</name>
<dbReference type="PANTHER" id="PTHR23417">
    <property type="entry name" value="3-DEOXY-D-MANNO-OCTULOSONIC-ACID TRANSFERASE/TRNA GUANINE-N 7 - -METHYLTRANSFERASE"/>
    <property type="match status" value="1"/>
</dbReference>
<dbReference type="PANTHER" id="PTHR23417:SF14">
    <property type="entry name" value="PENTACOTRIPEPTIDE-REPEAT REGION OF PRORP DOMAIN-CONTAINING PROTEIN"/>
    <property type="match status" value="1"/>
</dbReference>
<dbReference type="Gene3D" id="3.40.50.150">
    <property type="entry name" value="Vaccinia Virus protein VP39"/>
    <property type="match status" value="1"/>
</dbReference>
<protein>
    <recommendedName>
        <fullName evidence="7">tRNA (guanine-N(7)-)-methyltransferase</fullName>
        <ecNumber evidence="7">2.1.1.33</ecNumber>
    </recommendedName>
    <alternativeName>
        <fullName evidence="7">tRNA (guanine(46)-N(7))-methyltransferase</fullName>
    </alternativeName>
    <alternativeName>
        <fullName evidence="7">tRNA(m7G46)-methyltransferase</fullName>
    </alternativeName>
</protein>
<proteinExistence type="inferred from homology"/>
<dbReference type="UniPathway" id="UPA00989"/>
<comment type="caution">
    <text evidence="7">Lacks conserved residue(s) required for the propagation of feature annotation.</text>
</comment>
<feature type="binding site" evidence="7">
    <location>
        <position position="153"/>
    </location>
    <ligand>
        <name>substrate</name>
    </ligand>
</feature>
<dbReference type="InterPro" id="IPR003358">
    <property type="entry name" value="tRNA_(Gua-N-7)_MeTrfase_Trmb"/>
</dbReference>
<evidence type="ECO:0000256" key="1">
    <source>
        <dbReference type="ARBA" id="ARBA00000142"/>
    </source>
</evidence>
<evidence type="ECO:0000313" key="8">
    <source>
        <dbReference type="EMBL" id="KXK09860.1"/>
    </source>
</evidence>
<evidence type="ECO:0000313" key="9">
    <source>
        <dbReference type="Proteomes" id="UP000070449"/>
    </source>
</evidence>
<gene>
    <name evidence="7 8" type="primary">trmB</name>
    <name evidence="8" type="ORF">UZ20_WS6002000168</name>
</gene>
<evidence type="ECO:0000256" key="5">
    <source>
        <dbReference type="ARBA" id="ARBA00022691"/>
    </source>
</evidence>
<feature type="binding site" evidence="7">
    <location>
        <begin position="194"/>
        <end position="197"/>
    </location>
    <ligand>
        <name>substrate</name>
    </ligand>
</feature>
<dbReference type="EC" id="2.1.1.33" evidence="7"/>
<evidence type="ECO:0000256" key="7">
    <source>
        <dbReference type="HAMAP-Rule" id="MF_01057"/>
    </source>
</evidence>
<dbReference type="PATRIC" id="fig|1617427.3.peg.179"/>
<evidence type="ECO:0000256" key="2">
    <source>
        <dbReference type="ARBA" id="ARBA00003015"/>
    </source>
</evidence>
<organism evidence="8 9">
    <name type="scientific">candidate division WS6 bacterium OLB21</name>
    <dbReference type="NCBI Taxonomy" id="1617427"/>
    <lineage>
        <taxon>Bacteria</taxon>
        <taxon>Candidatus Dojkabacteria</taxon>
    </lineage>
</organism>
<dbReference type="Proteomes" id="UP000070449">
    <property type="component" value="Unassembled WGS sequence"/>
</dbReference>
<evidence type="ECO:0000256" key="4">
    <source>
        <dbReference type="ARBA" id="ARBA00022679"/>
    </source>
</evidence>
<keyword evidence="4 7" id="KW-0808">Transferase</keyword>
<keyword evidence="5 7" id="KW-0949">S-adenosyl-L-methionine</keyword>
<comment type="caution">
    <text evidence="8">The sequence shown here is derived from an EMBL/GenBank/DDBJ whole genome shotgun (WGS) entry which is preliminary data.</text>
</comment>
<reference evidence="8 9" key="1">
    <citation type="submission" date="2015-02" db="EMBL/GenBank/DDBJ databases">
        <title>Improved understanding of the partial-nitritation anammox process through 23 genomes representing the majority of the microbial community.</title>
        <authorList>
            <person name="Speth D.R."/>
            <person name="In T Zandt M."/>
            <person name="Guerrero Cruz S."/>
            <person name="Jetten M.S."/>
            <person name="Dutilh B.E."/>
        </authorList>
    </citation>
    <scope>NUCLEOTIDE SEQUENCE [LARGE SCALE GENOMIC DNA]</scope>
    <source>
        <strain evidence="8">OLB21</strain>
    </source>
</reference>
<evidence type="ECO:0000256" key="6">
    <source>
        <dbReference type="ARBA" id="ARBA00022694"/>
    </source>
</evidence>
<keyword evidence="3 7" id="KW-0489">Methyltransferase</keyword>
<dbReference type="NCBIfam" id="NF001080">
    <property type="entry name" value="PRK00121.2-2"/>
    <property type="match status" value="1"/>
</dbReference>
<dbReference type="HAMAP" id="MF_01057">
    <property type="entry name" value="tRNA_methyltr_TrmB"/>
    <property type="match status" value="1"/>
</dbReference>
<dbReference type="NCBIfam" id="TIGR00091">
    <property type="entry name" value="tRNA (guanosine(46)-N7)-methyltransferase TrmB"/>
    <property type="match status" value="1"/>
</dbReference>
<dbReference type="STRING" id="1617427.UZ20_WS6002000168"/>
<evidence type="ECO:0000256" key="3">
    <source>
        <dbReference type="ARBA" id="ARBA00022603"/>
    </source>
</evidence>
<dbReference type="EMBL" id="JYPD01000011">
    <property type="protein sequence ID" value="KXK09860.1"/>
    <property type="molecule type" value="Genomic_DNA"/>
</dbReference>
<sequence length="220" mass="25228">MARSKQKKFADFDKSKYAFDYKNETQLKLLKEALAKWDSVVVELGCGKGAYTIALAEKNQDGLFLGVDIQGERLAFACKVAEDKKLSNCRFFRAPIQRIDEFLEPSSIDSIWLTFPDPFPRLRQAKRRLTSLGLLQKYKEILENEGIIHLKTDSFELANFTKEQIDKANYLKAITDICNVDSLPPDHEARLVQTDFEKKHRSKGATIYYLSARLIEDPAQ</sequence>
<feature type="binding site" evidence="7">
    <location>
        <position position="43"/>
    </location>
    <ligand>
        <name>S-adenosyl-L-methionine</name>
        <dbReference type="ChEBI" id="CHEBI:59789"/>
    </ligand>
</feature>
<dbReference type="CDD" id="cd02440">
    <property type="entry name" value="AdoMet_MTases"/>
    <property type="match status" value="1"/>
</dbReference>
<dbReference type="Pfam" id="PF02390">
    <property type="entry name" value="Methyltransf_4"/>
    <property type="match status" value="1"/>
</dbReference>
<comment type="similarity">
    <text evidence="7">Belongs to the class I-like SAM-binding methyltransferase superfamily. TrmB family.</text>
</comment>
<dbReference type="GO" id="GO:0008176">
    <property type="term" value="F:tRNA (guanine(46)-N7)-methyltransferase activity"/>
    <property type="evidence" value="ECO:0007669"/>
    <property type="project" value="UniProtKB-UniRule"/>
</dbReference>
<feature type="binding site" evidence="7">
    <location>
        <position position="117"/>
    </location>
    <ligand>
        <name>S-adenosyl-L-methionine</name>
        <dbReference type="ChEBI" id="CHEBI:59789"/>
    </ligand>
</feature>
<dbReference type="PROSITE" id="PS51625">
    <property type="entry name" value="SAM_MT_TRMB"/>
    <property type="match status" value="1"/>
</dbReference>
<dbReference type="InterPro" id="IPR029063">
    <property type="entry name" value="SAM-dependent_MTases_sf"/>
</dbReference>
<accession>A0A136KKD7</accession>
<feature type="binding site" evidence="7">
    <location>
        <position position="68"/>
    </location>
    <ligand>
        <name>S-adenosyl-L-methionine</name>
        <dbReference type="ChEBI" id="CHEBI:59789"/>
    </ligand>
</feature>
<comment type="catalytic activity">
    <reaction evidence="1 7">
        <text>guanosine(46) in tRNA + S-adenosyl-L-methionine = N(7)-methylguanosine(46) in tRNA + S-adenosyl-L-homocysteine</text>
        <dbReference type="Rhea" id="RHEA:42708"/>
        <dbReference type="Rhea" id="RHEA-COMP:10188"/>
        <dbReference type="Rhea" id="RHEA-COMP:10189"/>
        <dbReference type="ChEBI" id="CHEBI:57856"/>
        <dbReference type="ChEBI" id="CHEBI:59789"/>
        <dbReference type="ChEBI" id="CHEBI:74269"/>
        <dbReference type="ChEBI" id="CHEBI:74480"/>
        <dbReference type="EC" id="2.1.1.33"/>
    </reaction>
</comment>